<dbReference type="InterPro" id="IPR023299">
    <property type="entry name" value="ATPase_P-typ_cyto_dom_N"/>
</dbReference>
<dbReference type="OrthoDB" id="9814270at2"/>
<dbReference type="InterPro" id="IPR059000">
    <property type="entry name" value="ATPase_P-type_domA"/>
</dbReference>
<feature type="domain" description="Cation-transporting P-type ATPase C-terminal" evidence="11">
    <location>
        <begin position="654"/>
        <end position="821"/>
    </location>
</feature>
<dbReference type="SFLD" id="SFLDG00002">
    <property type="entry name" value="C1.7:_P-type_atpase_like"/>
    <property type="match status" value="1"/>
</dbReference>
<dbReference type="Gene3D" id="3.40.50.1000">
    <property type="entry name" value="HAD superfamily/HAD-like"/>
    <property type="match status" value="2"/>
</dbReference>
<dbReference type="GO" id="GO:0016020">
    <property type="term" value="C:membrane"/>
    <property type="evidence" value="ECO:0007669"/>
    <property type="project" value="UniProtKB-SubCell"/>
</dbReference>
<dbReference type="STRING" id="83765.SAMN05660284_00458"/>
<feature type="transmembrane region" description="Helical" evidence="9">
    <location>
        <begin position="704"/>
        <end position="725"/>
    </location>
</feature>
<dbReference type="SUPFAM" id="SSF81653">
    <property type="entry name" value="Calcium ATPase, transduction domain A"/>
    <property type="match status" value="1"/>
</dbReference>
<keyword evidence="3" id="KW-0547">Nucleotide-binding</keyword>
<dbReference type="Gene3D" id="1.20.1110.10">
    <property type="entry name" value="Calcium-transporting ATPase, transmembrane domain"/>
    <property type="match status" value="2"/>
</dbReference>
<name>A0A1I4VZM5_9NEIS</name>
<keyword evidence="7 9" id="KW-0472">Membrane</keyword>
<dbReference type="InterPro" id="IPR044492">
    <property type="entry name" value="P_typ_ATPase_HD_dom"/>
</dbReference>
<dbReference type="AlphaFoldDB" id="A0A1I4VZM5"/>
<dbReference type="InterPro" id="IPR036412">
    <property type="entry name" value="HAD-like_sf"/>
</dbReference>
<dbReference type="EMBL" id="FOVE01000002">
    <property type="protein sequence ID" value="SFN06605.1"/>
    <property type="molecule type" value="Genomic_DNA"/>
</dbReference>
<protein>
    <submittedName>
        <fullName evidence="13">Ca2+-transporting ATPase</fullName>
    </submittedName>
</protein>
<reference evidence="14" key="1">
    <citation type="submission" date="2016-10" db="EMBL/GenBank/DDBJ databases">
        <authorList>
            <person name="Varghese N."/>
            <person name="Submissions S."/>
        </authorList>
    </citation>
    <scope>NUCLEOTIDE SEQUENCE [LARGE SCALE GENOMIC DNA]</scope>
    <source>
        <strain evidence="14">DSM 6150</strain>
    </source>
</reference>
<keyword evidence="14" id="KW-1185">Reference proteome</keyword>
<evidence type="ECO:0000256" key="3">
    <source>
        <dbReference type="ARBA" id="ARBA00022741"/>
    </source>
</evidence>
<dbReference type="Gene3D" id="2.70.150.10">
    <property type="entry name" value="Calcium-transporting ATPase, cytoplasmic transduction domain A"/>
    <property type="match status" value="1"/>
</dbReference>
<feature type="transmembrane region" description="Helical" evidence="9">
    <location>
        <begin position="249"/>
        <end position="269"/>
    </location>
</feature>
<feature type="transmembrane region" description="Helical" evidence="9">
    <location>
        <begin position="219"/>
        <end position="237"/>
    </location>
</feature>
<dbReference type="InterPro" id="IPR018303">
    <property type="entry name" value="ATPase_P-typ_P_site"/>
</dbReference>
<feature type="transmembrane region" description="Helical" evidence="9">
    <location>
        <begin position="630"/>
        <end position="650"/>
    </location>
</feature>
<dbReference type="SFLD" id="SFLDF00027">
    <property type="entry name" value="p-type_atpase"/>
    <property type="match status" value="1"/>
</dbReference>
<evidence type="ECO:0000256" key="9">
    <source>
        <dbReference type="SAM" id="Phobius"/>
    </source>
</evidence>
<dbReference type="InterPro" id="IPR001757">
    <property type="entry name" value="P_typ_ATPase"/>
</dbReference>
<dbReference type="RefSeq" id="WP_091190693.1">
    <property type="nucleotide sequence ID" value="NZ_FOVE01000002.1"/>
</dbReference>
<evidence type="ECO:0000256" key="7">
    <source>
        <dbReference type="ARBA" id="ARBA00023136"/>
    </source>
</evidence>
<dbReference type="PANTHER" id="PTHR42861">
    <property type="entry name" value="CALCIUM-TRANSPORTING ATPASE"/>
    <property type="match status" value="1"/>
</dbReference>
<dbReference type="Proteomes" id="UP000242869">
    <property type="component" value="Unassembled WGS sequence"/>
</dbReference>
<feature type="domain" description="P-type ATPase A" evidence="10">
    <location>
        <begin position="97"/>
        <end position="198"/>
    </location>
</feature>
<dbReference type="GO" id="GO:0005524">
    <property type="term" value="F:ATP binding"/>
    <property type="evidence" value="ECO:0007669"/>
    <property type="project" value="UniProtKB-KW"/>
</dbReference>
<keyword evidence="2 9" id="KW-0812">Transmembrane</keyword>
<dbReference type="PRINTS" id="PR00119">
    <property type="entry name" value="CATATPASE"/>
</dbReference>
<feature type="transmembrane region" description="Helical" evidence="9">
    <location>
        <begin position="656"/>
        <end position="677"/>
    </location>
</feature>
<gene>
    <name evidence="13" type="ORF">SAMN05660284_00458</name>
</gene>
<dbReference type="SUPFAM" id="SSF81665">
    <property type="entry name" value="Calcium ATPase, transmembrane domain M"/>
    <property type="match status" value="1"/>
</dbReference>
<dbReference type="Pfam" id="PF00689">
    <property type="entry name" value="Cation_ATPase_C"/>
    <property type="match status" value="1"/>
</dbReference>
<evidence type="ECO:0000259" key="10">
    <source>
        <dbReference type="Pfam" id="PF00122"/>
    </source>
</evidence>
<dbReference type="Pfam" id="PF00122">
    <property type="entry name" value="E1-E2_ATPase"/>
    <property type="match status" value="1"/>
</dbReference>
<evidence type="ECO:0000256" key="5">
    <source>
        <dbReference type="ARBA" id="ARBA00022967"/>
    </source>
</evidence>
<dbReference type="PROSITE" id="PS00154">
    <property type="entry name" value="ATPASE_E1_E2"/>
    <property type="match status" value="1"/>
</dbReference>
<evidence type="ECO:0000256" key="4">
    <source>
        <dbReference type="ARBA" id="ARBA00022840"/>
    </source>
</evidence>
<dbReference type="Pfam" id="PF00702">
    <property type="entry name" value="Hydrolase"/>
    <property type="match status" value="1"/>
</dbReference>
<dbReference type="SFLD" id="SFLDS00003">
    <property type="entry name" value="Haloacid_Dehalogenase"/>
    <property type="match status" value="1"/>
</dbReference>
<feature type="region of interest" description="Disordered" evidence="8">
    <location>
        <begin position="1"/>
        <end position="27"/>
    </location>
</feature>
<feature type="transmembrane region" description="Helical" evidence="9">
    <location>
        <begin position="66"/>
        <end position="82"/>
    </location>
</feature>
<organism evidence="13 14">
    <name type="scientific">Formivibrio citricus</name>
    <dbReference type="NCBI Taxonomy" id="83765"/>
    <lineage>
        <taxon>Bacteria</taxon>
        <taxon>Pseudomonadati</taxon>
        <taxon>Pseudomonadota</taxon>
        <taxon>Betaproteobacteria</taxon>
        <taxon>Neisseriales</taxon>
        <taxon>Chitinibacteraceae</taxon>
        <taxon>Formivibrio</taxon>
    </lineage>
</organism>
<dbReference type="InterPro" id="IPR008250">
    <property type="entry name" value="ATPase_P-typ_transduc_dom_A_sf"/>
</dbReference>
<dbReference type="PRINTS" id="PR00120">
    <property type="entry name" value="HATPASE"/>
</dbReference>
<dbReference type="InterPro" id="IPR023214">
    <property type="entry name" value="HAD_sf"/>
</dbReference>
<evidence type="ECO:0000256" key="8">
    <source>
        <dbReference type="SAM" id="MobiDB-lite"/>
    </source>
</evidence>
<evidence type="ECO:0000259" key="11">
    <source>
        <dbReference type="Pfam" id="PF00689"/>
    </source>
</evidence>
<dbReference type="InterPro" id="IPR004014">
    <property type="entry name" value="ATPase_P-typ_cation-transptr_N"/>
</dbReference>
<evidence type="ECO:0000259" key="12">
    <source>
        <dbReference type="Pfam" id="PF00690"/>
    </source>
</evidence>
<feature type="transmembrane region" description="Helical" evidence="9">
    <location>
        <begin position="737"/>
        <end position="754"/>
    </location>
</feature>
<evidence type="ECO:0000313" key="14">
    <source>
        <dbReference type="Proteomes" id="UP000242869"/>
    </source>
</evidence>
<evidence type="ECO:0000256" key="6">
    <source>
        <dbReference type="ARBA" id="ARBA00022989"/>
    </source>
</evidence>
<dbReference type="SUPFAM" id="SSF81660">
    <property type="entry name" value="Metal cation-transporting ATPase, ATP-binding domain N"/>
    <property type="match status" value="1"/>
</dbReference>
<keyword evidence="5" id="KW-1278">Translocase</keyword>
<dbReference type="SUPFAM" id="SSF56784">
    <property type="entry name" value="HAD-like"/>
    <property type="match status" value="1"/>
</dbReference>
<feature type="transmembrane region" description="Helical" evidence="9">
    <location>
        <begin position="809"/>
        <end position="827"/>
    </location>
</feature>
<dbReference type="Gene3D" id="3.40.1110.10">
    <property type="entry name" value="Calcium-transporting ATPase, cytoplasmic domain N"/>
    <property type="match status" value="2"/>
</dbReference>
<dbReference type="InterPro" id="IPR006068">
    <property type="entry name" value="ATPase_P-typ_cation-transptr_C"/>
</dbReference>
<dbReference type="Pfam" id="PF00690">
    <property type="entry name" value="Cation_ATPase_N"/>
    <property type="match status" value="1"/>
</dbReference>
<feature type="domain" description="Cation-transporting P-type ATPase N-terminal" evidence="12">
    <location>
        <begin position="5"/>
        <end position="56"/>
    </location>
</feature>
<accession>A0A1I4VZM5</accession>
<feature type="transmembrane region" description="Helical" evidence="9">
    <location>
        <begin position="774"/>
        <end position="797"/>
    </location>
</feature>
<comment type="subcellular location">
    <subcellularLocation>
        <location evidence="1">Membrane</location>
        <topology evidence="1">Multi-pass membrane protein</topology>
    </subcellularLocation>
</comment>
<keyword evidence="4" id="KW-0067">ATP-binding</keyword>
<evidence type="ECO:0000256" key="1">
    <source>
        <dbReference type="ARBA" id="ARBA00004141"/>
    </source>
</evidence>
<evidence type="ECO:0000313" key="13">
    <source>
        <dbReference type="EMBL" id="SFN06605.1"/>
    </source>
</evidence>
<dbReference type="InterPro" id="IPR023298">
    <property type="entry name" value="ATPase_P-typ_TM_dom_sf"/>
</dbReference>
<proteinExistence type="predicted"/>
<evidence type="ECO:0000256" key="2">
    <source>
        <dbReference type="ARBA" id="ARBA00022692"/>
    </source>
</evidence>
<sequence>MNAEFPSGLSAAEAAARRAAEGPNELGTEQKRTLQAIAVEVAREPMFLLLLGAGAIYAAMGDIHEAMILLGFVFVIMAVTILQERRTENTLEALRDLSSPRALVIRDGTPQRISGREVVRDDIVILTEGDRVPADGEVLQAHELATDESMLTGESVAVAKFAGDGAMFAGTMVVRGQGLMRVTAVGGKTELGRIGKSLKDIAIESSPLHDEVGLLTRRLAMIGVGLCLMLSSLYWILRGGWLEGLLAGITLAMGILPQEFPVIMIVFLAMGARRIAQQRVLTRRLNAIETLGETTVLCVDKTGTLTQNRMTVTTLSVGGKCLDAHALPGDNLPEEYHELLEYAVLASEIDPHDPMEQAFHRFARNYLANTEHLHPDWALAREYELSPALLAMSHLWQDHNGQHDVVAAKGAVEAIADLCHLEGSELEEVMQQAEDLAKRGLRVLGIARAEHSANASWPAIQHDFDFRLVGLIGLADPLRDEVPAAIAECRRAGIRVVMITGDHPRTARAIAAAAGIDGDEVLTGAELAGMTTSELARRIAGVNVFARVTPQQKLAIVEALKANGEIVAMTGDGVNDAPALKSAHIGIAMGKRGTDVAREAASLVLLEDDFSAIVSAIRLGRRIFANLRQALIYTLAVHVPIIGLSILPLLLGLPLVLAPIHIAFLELVIDPACSVVFEAEKGSDKLMEQPPRSPAERLVSSRQLVTSLVLGLLTSAVTAGIYSWLISHGKAAEEARALAFVVLVAANTALIFACRAREPGWHKLFDGLARTSILVIAATLTGLAIVTLVPSICAAFAFRPPPLQEWLQAFLIGIGMMALFVIAQNLLQKKGEGTMSFPGNTK</sequence>
<dbReference type="GO" id="GO:0016887">
    <property type="term" value="F:ATP hydrolysis activity"/>
    <property type="evidence" value="ECO:0007669"/>
    <property type="project" value="InterPro"/>
</dbReference>
<dbReference type="GO" id="GO:0015662">
    <property type="term" value="F:P-type ion transporter activity"/>
    <property type="evidence" value="ECO:0007669"/>
    <property type="project" value="UniProtKB-ARBA"/>
</dbReference>
<keyword evidence="6 9" id="KW-1133">Transmembrane helix</keyword>
<dbReference type="NCBIfam" id="TIGR01494">
    <property type="entry name" value="ATPase_P-type"/>
    <property type="match status" value="2"/>
</dbReference>